<evidence type="ECO:0000256" key="5">
    <source>
        <dbReference type="SAM" id="SignalP"/>
    </source>
</evidence>
<evidence type="ECO:0000256" key="1">
    <source>
        <dbReference type="ARBA" id="ARBA00022801"/>
    </source>
</evidence>
<dbReference type="SUPFAM" id="SSF49384">
    <property type="entry name" value="Carbohydrate-binding domain"/>
    <property type="match status" value="1"/>
</dbReference>
<dbReference type="SMART" id="SM00637">
    <property type="entry name" value="CBD_II"/>
    <property type="match status" value="1"/>
</dbReference>
<dbReference type="PROSITE" id="PS00561">
    <property type="entry name" value="CBM2_A"/>
    <property type="match status" value="1"/>
</dbReference>
<evidence type="ECO:0000259" key="6">
    <source>
        <dbReference type="PROSITE" id="PS51173"/>
    </source>
</evidence>
<keyword evidence="1" id="KW-0378">Hydrolase</keyword>
<feature type="signal peptide" evidence="5">
    <location>
        <begin position="1"/>
        <end position="30"/>
    </location>
</feature>
<gene>
    <name evidence="7" type="ORF">E9998_07625</name>
</gene>
<evidence type="ECO:0000256" key="3">
    <source>
        <dbReference type="ARBA" id="ARBA00023326"/>
    </source>
</evidence>
<keyword evidence="3" id="KW-0119">Carbohydrate metabolism</keyword>
<organism evidence="7 8">
    <name type="scientific">Glycomyces paridis</name>
    <dbReference type="NCBI Taxonomy" id="2126555"/>
    <lineage>
        <taxon>Bacteria</taxon>
        <taxon>Bacillati</taxon>
        <taxon>Actinomycetota</taxon>
        <taxon>Actinomycetes</taxon>
        <taxon>Glycomycetales</taxon>
        <taxon>Glycomycetaceae</taxon>
        <taxon>Glycomyces</taxon>
    </lineage>
</organism>
<dbReference type="GO" id="GO:0004553">
    <property type="term" value="F:hydrolase activity, hydrolyzing O-glycosyl compounds"/>
    <property type="evidence" value="ECO:0007669"/>
    <property type="project" value="InterPro"/>
</dbReference>
<accession>A0A4S8PPX6</accession>
<evidence type="ECO:0000313" key="8">
    <source>
        <dbReference type="Proteomes" id="UP000305792"/>
    </source>
</evidence>
<dbReference type="PROSITE" id="PS51257">
    <property type="entry name" value="PROKAR_LIPOPROTEIN"/>
    <property type="match status" value="1"/>
</dbReference>
<dbReference type="InterPro" id="IPR018366">
    <property type="entry name" value="CBM2_CS"/>
</dbReference>
<dbReference type="InterPro" id="IPR008965">
    <property type="entry name" value="CBM2/CBM3_carb-bd_dom_sf"/>
</dbReference>
<evidence type="ECO:0000256" key="2">
    <source>
        <dbReference type="ARBA" id="ARBA00023295"/>
    </source>
</evidence>
<dbReference type="GO" id="GO:0000272">
    <property type="term" value="P:polysaccharide catabolic process"/>
    <property type="evidence" value="ECO:0007669"/>
    <property type="project" value="UniProtKB-KW"/>
</dbReference>
<sequence length="178" mass="17986">MRHRQKLLVAGAVGALVLGGLATATLPASAATSGCAVTYTVQSEWSGGFSADLAVTNLGDAMSDWTLTFDFPNADQQVTQGWSAAWTQSGSGVSASSLGWNGSLGTSASTSIGFVGAWLDANPEPASFALNGTPCTGSTESPTTTPTDDPTTTPPDGPAPQLSVSGNQIVTEDGEPYR</sequence>
<proteinExistence type="predicted"/>
<dbReference type="InterPro" id="IPR012291">
    <property type="entry name" value="CBM2_carb-bd_dom_sf"/>
</dbReference>
<feature type="non-terminal residue" evidence="7">
    <location>
        <position position="178"/>
    </location>
</feature>
<comment type="caution">
    <text evidence="7">The sequence shown here is derived from an EMBL/GenBank/DDBJ whole genome shotgun (WGS) entry which is preliminary data.</text>
</comment>
<dbReference type="RefSeq" id="WP_192907054.1">
    <property type="nucleotide sequence ID" value="NZ_STGX01000004.1"/>
</dbReference>
<dbReference type="AlphaFoldDB" id="A0A4S8PPX6"/>
<feature type="domain" description="CBM2" evidence="6">
    <location>
        <begin position="28"/>
        <end position="138"/>
    </location>
</feature>
<evidence type="ECO:0000256" key="4">
    <source>
        <dbReference type="SAM" id="MobiDB-lite"/>
    </source>
</evidence>
<dbReference type="Proteomes" id="UP000305792">
    <property type="component" value="Unassembled WGS sequence"/>
</dbReference>
<keyword evidence="5" id="KW-0732">Signal</keyword>
<dbReference type="EMBL" id="STGX01000004">
    <property type="protein sequence ID" value="THV30314.1"/>
    <property type="molecule type" value="Genomic_DNA"/>
</dbReference>
<reference evidence="7 8" key="1">
    <citation type="journal article" date="2018" name="Int. J. Syst. Evol. Microbiol.">
        <title>Glycomyces paridis sp. nov., isolated from the medicinal plant Paris polyphylla.</title>
        <authorList>
            <person name="Fang X.M."/>
            <person name="Bai J.L."/>
            <person name="Su J."/>
            <person name="Zhao L.L."/>
            <person name="Liu H.Y."/>
            <person name="Ma B.P."/>
            <person name="Zhang Y.Q."/>
            <person name="Yu L.Y."/>
        </authorList>
    </citation>
    <scope>NUCLEOTIDE SEQUENCE [LARGE SCALE GENOMIC DNA]</scope>
    <source>
        <strain evidence="7 8">CPCC 204357</strain>
    </source>
</reference>
<dbReference type="InterPro" id="IPR001919">
    <property type="entry name" value="CBD2"/>
</dbReference>
<feature type="compositionally biased region" description="Low complexity" evidence="4">
    <location>
        <begin position="132"/>
        <end position="151"/>
    </location>
</feature>
<keyword evidence="2" id="KW-0326">Glycosidase</keyword>
<dbReference type="Pfam" id="PF00553">
    <property type="entry name" value="CBM_2"/>
    <property type="match status" value="1"/>
</dbReference>
<keyword evidence="3" id="KW-0624">Polysaccharide degradation</keyword>
<evidence type="ECO:0000313" key="7">
    <source>
        <dbReference type="EMBL" id="THV30314.1"/>
    </source>
</evidence>
<dbReference type="GO" id="GO:0030247">
    <property type="term" value="F:polysaccharide binding"/>
    <property type="evidence" value="ECO:0007669"/>
    <property type="project" value="UniProtKB-UniRule"/>
</dbReference>
<feature type="region of interest" description="Disordered" evidence="4">
    <location>
        <begin position="128"/>
        <end position="178"/>
    </location>
</feature>
<feature type="chain" id="PRO_5020356847" evidence="5">
    <location>
        <begin position="31"/>
        <end position="178"/>
    </location>
</feature>
<dbReference type="PROSITE" id="PS51173">
    <property type="entry name" value="CBM2"/>
    <property type="match status" value="1"/>
</dbReference>
<keyword evidence="8" id="KW-1185">Reference proteome</keyword>
<dbReference type="Gene3D" id="2.60.40.290">
    <property type="match status" value="1"/>
</dbReference>
<name>A0A4S8PPX6_9ACTN</name>
<protein>
    <submittedName>
        <fullName evidence="7">Cellulose-binding protein</fullName>
    </submittedName>
</protein>